<evidence type="ECO:0000256" key="1">
    <source>
        <dbReference type="ARBA" id="ARBA00006739"/>
    </source>
</evidence>
<evidence type="ECO:0000313" key="7">
    <source>
        <dbReference type="Proteomes" id="UP000297258"/>
    </source>
</evidence>
<dbReference type="Proteomes" id="UP000297258">
    <property type="component" value="Unassembled WGS sequence"/>
</dbReference>
<name>A0A4Y9T5U7_9BURK</name>
<evidence type="ECO:0000256" key="3">
    <source>
        <dbReference type="ARBA" id="ARBA00022679"/>
    </source>
</evidence>
<dbReference type="GO" id="GO:0016757">
    <property type="term" value="F:glycosyltransferase activity"/>
    <property type="evidence" value="ECO:0007669"/>
    <property type="project" value="UniProtKB-KW"/>
</dbReference>
<evidence type="ECO:0000313" key="6">
    <source>
        <dbReference type="EMBL" id="TFW36315.1"/>
    </source>
</evidence>
<keyword evidence="3 6" id="KW-0808">Transferase</keyword>
<dbReference type="InterPro" id="IPR001173">
    <property type="entry name" value="Glyco_trans_2-like"/>
</dbReference>
<feature type="compositionally biased region" description="Polar residues" evidence="4">
    <location>
        <begin position="10"/>
        <end position="24"/>
    </location>
</feature>
<dbReference type="SUPFAM" id="SSF53448">
    <property type="entry name" value="Nucleotide-diphospho-sugar transferases"/>
    <property type="match status" value="1"/>
</dbReference>
<evidence type="ECO:0000256" key="4">
    <source>
        <dbReference type="SAM" id="MobiDB-lite"/>
    </source>
</evidence>
<dbReference type="InterPro" id="IPR029044">
    <property type="entry name" value="Nucleotide-diphossugar_trans"/>
</dbReference>
<dbReference type="PANTHER" id="PTHR43179:SF12">
    <property type="entry name" value="GALACTOFURANOSYLTRANSFERASE GLFT2"/>
    <property type="match status" value="1"/>
</dbReference>
<dbReference type="Pfam" id="PF00535">
    <property type="entry name" value="Glycos_transf_2"/>
    <property type="match status" value="1"/>
</dbReference>
<keyword evidence="7" id="KW-1185">Reference proteome</keyword>
<gene>
    <name evidence="6" type="ORF">E4O92_00040</name>
</gene>
<dbReference type="EMBL" id="SPUM01000001">
    <property type="protein sequence ID" value="TFW36315.1"/>
    <property type="molecule type" value="Genomic_DNA"/>
</dbReference>
<comment type="caution">
    <text evidence="6">The sequence shown here is derived from an EMBL/GenBank/DDBJ whole genome shotgun (WGS) entry which is preliminary data.</text>
</comment>
<sequence>MKSSLHLPTMSGSLLSSASENEMASSPPRRAPKIAVIVTCFNRRQKTVASIDSMLAQTALPAVALDFFITDDGSTDGTAEAILQRCPGARVLLGNGSLFWNGGMRLAMDEAFKGNYDFFLWLNDDTFLYPDALQTMLDTHASAARRAGRAGIVVGSTHDERGRTSYGGERQRSRLRPLTLVKLDPLTEIQRCDTFNGNCVLVSREAAEVLGNLDAGFIHAMGDTDYGFRARKAGIPMWVMPAYAGRCVDDAKLAGSFHDRSLPLSRRLKAMLSPKGLPWRAWLIVCRRHAGYLWPLYWMWPYLKVLATSCHLGQRKHP</sequence>
<proteinExistence type="inferred from homology"/>
<dbReference type="PANTHER" id="PTHR43179">
    <property type="entry name" value="RHAMNOSYLTRANSFERASE WBBL"/>
    <property type="match status" value="1"/>
</dbReference>
<feature type="domain" description="Glycosyltransferase 2-like" evidence="5">
    <location>
        <begin position="36"/>
        <end position="142"/>
    </location>
</feature>
<dbReference type="Gene3D" id="3.90.550.10">
    <property type="entry name" value="Spore Coat Polysaccharide Biosynthesis Protein SpsA, Chain A"/>
    <property type="match status" value="1"/>
</dbReference>
<keyword evidence="2" id="KW-0328">Glycosyltransferase</keyword>
<evidence type="ECO:0000256" key="2">
    <source>
        <dbReference type="ARBA" id="ARBA00022676"/>
    </source>
</evidence>
<dbReference type="AlphaFoldDB" id="A0A4Y9T5U7"/>
<protein>
    <submittedName>
        <fullName evidence="6">Glycosyltransferase family 2 protein</fullName>
    </submittedName>
</protein>
<evidence type="ECO:0000259" key="5">
    <source>
        <dbReference type="Pfam" id="PF00535"/>
    </source>
</evidence>
<reference evidence="6 7" key="1">
    <citation type="submission" date="2019-03" db="EMBL/GenBank/DDBJ databases">
        <title>Draft genome of Massilia hortus sp. nov., a novel bacterial species of the Oxalobacteraceae family.</title>
        <authorList>
            <person name="Peta V."/>
            <person name="Raths R."/>
            <person name="Bucking H."/>
        </authorList>
    </citation>
    <scope>NUCLEOTIDE SEQUENCE [LARGE SCALE GENOMIC DNA]</scope>
    <source>
        <strain evidence="6 7">ONC3</strain>
    </source>
</reference>
<dbReference type="OrthoDB" id="9806824at2"/>
<comment type="similarity">
    <text evidence="1">Belongs to the glycosyltransferase 2 family.</text>
</comment>
<feature type="region of interest" description="Disordered" evidence="4">
    <location>
        <begin position="1"/>
        <end position="27"/>
    </location>
</feature>
<accession>A0A4Y9T5U7</accession>
<organism evidence="6 7">
    <name type="scientific">Massilia horti</name>
    <dbReference type="NCBI Taxonomy" id="2562153"/>
    <lineage>
        <taxon>Bacteria</taxon>
        <taxon>Pseudomonadati</taxon>
        <taxon>Pseudomonadota</taxon>
        <taxon>Betaproteobacteria</taxon>
        <taxon>Burkholderiales</taxon>
        <taxon>Oxalobacteraceae</taxon>
        <taxon>Telluria group</taxon>
        <taxon>Massilia</taxon>
    </lineage>
</organism>